<accession>A0A0L6VE54</accession>
<proteinExistence type="predicted"/>
<evidence type="ECO:0000313" key="1">
    <source>
        <dbReference type="EMBL" id="KNZ58380.1"/>
    </source>
</evidence>
<sequence>FYDHQHLDTGGASEIHFKLCLISSHLQNVCTNSNLYKQYLQIYINGEYDADSNKYFCCVDFFIRKFTSMSLKLSGLIAGYGIRWYVKLECRELLFLIDKEDGGRLISRKKKDLTLCDDPLHPMFDKIITKIDTYLDEALLCETLVTATILNAMFRLAIFEAHLPKQAPGAKNHFLNCLKKERFRWPKEFYKTMSVKRNKLLLRRRIIMRILSVHSSVVAEMMQEMMKLKLVEHKFKCLTRVSVFYNFFDSYFPLLRMCSIFAAVEKTFSAAADVCSSTCGKLLPRTVERSVSSCMWLCDGLPQDAYFESATKQINRGCQI</sequence>
<gene>
    <name evidence="1" type="ORF">VP01_193g2</name>
</gene>
<dbReference type="AlphaFoldDB" id="A0A0L6VE54"/>
<dbReference type="VEuPathDB" id="FungiDB:VP01_193g2"/>
<dbReference type="OrthoDB" id="3264316at2759"/>
<protein>
    <submittedName>
        <fullName evidence="1">Uncharacterized protein</fullName>
    </submittedName>
</protein>
<feature type="non-terminal residue" evidence="1">
    <location>
        <position position="1"/>
    </location>
</feature>
<name>A0A0L6VE54_9BASI</name>
<reference evidence="1 2" key="1">
    <citation type="submission" date="2015-08" db="EMBL/GenBank/DDBJ databases">
        <title>Next Generation Sequencing and Analysis of the Genome of Puccinia sorghi L Schw, the Causal Agent of Maize Common Rust.</title>
        <authorList>
            <person name="Rochi L."/>
            <person name="Burguener G."/>
            <person name="Darino M."/>
            <person name="Turjanski A."/>
            <person name="Kreff E."/>
            <person name="Dieguez M.J."/>
            <person name="Sacco F."/>
        </authorList>
    </citation>
    <scope>NUCLEOTIDE SEQUENCE [LARGE SCALE GENOMIC DNA]</scope>
    <source>
        <strain evidence="1 2">RO10H11247</strain>
    </source>
</reference>
<dbReference type="Proteomes" id="UP000037035">
    <property type="component" value="Unassembled WGS sequence"/>
</dbReference>
<organism evidence="1 2">
    <name type="scientific">Puccinia sorghi</name>
    <dbReference type="NCBI Taxonomy" id="27349"/>
    <lineage>
        <taxon>Eukaryota</taxon>
        <taxon>Fungi</taxon>
        <taxon>Dikarya</taxon>
        <taxon>Basidiomycota</taxon>
        <taxon>Pucciniomycotina</taxon>
        <taxon>Pucciniomycetes</taxon>
        <taxon>Pucciniales</taxon>
        <taxon>Pucciniaceae</taxon>
        <taxon>Puccinia</taxon>
    </lineage>
</organism>
<dbReference type="EMBL" id="LAVV01006770">
    <property type="protein sequence ID" value="KNZ58380.1"/>
    <property type="molecule type" value="Genomic_DNA"/>
</dbReference>
<keyword evidence="2" id="KW-1185">Reference proteome</keyword>
<comment type="caution">
    <text evidence="1">The sequence shown here is derived from an EMBL/GenBank/DDBJ whole genome shotgun (WGS) entry which is preliminary data.</text>
</comment>
<evidence type="ECO:0000313" key="2">
    <source>
        <dbReference type="Proteomes" id="UP000037035"/>
    </source>
</evidence>